<dbReference type="AlphaFoldDB" id="A0A174H1K3"/>
<dbReference type="SMART" id="SM00342">
    <property type="entry name" value="HTH_ARAC"/>
    <property type="match status" value="1"/>
</dbReference>
<dbReference type="Pfam" id="PF12833">
    <property type="entry name" value="HTH_18"/>
    <property type="match status" value="1"/>
</dbReference>
<dbReference type="EMBL" id="CYZX01000013">
    <property type="protein sequence ID" value="CUO68141.1"/>
    <property type="molecule type" value="Genomic_DNA"/>
</dbReference>
<dbReference type="PROSITE" id="PS01124">
    <property type="entry name" value="HTH_ARAC_FAMILY_2"/>
    <property type="match status" value="1"/>
</dbReference>
<sequence>MNHFIIDGRYGSLISSVGLPLREILIKSGLPEDLFSRKNIRLTQDEYFRFMESIGEVMPDESKLIKIATAEGIETFSPPIFAAFCSKNAQTCIERLAQYKKLIGPMIFIIRKEEKSFTVELSTEEKYHKIPLFLEVSEFVFLINLIRIATKENIIPLKITLQNSINNKVLEKYFGCKINKGNKSTLTLSFNDSLKPFVSENEVMWDYFEPELKRRLSELEVEDSFGARVRSSLIELLPIGCSNIEDVALKLGMSKRTLQRKLTEEKTTFQKQLNHTRELLAKNYIKNTDMISDDIAFLLGYQDLNSFLRAFQTWTGMTITEYKKSLQKKI</sequence>
<evidence type="ECO:0000256" key="3">
    <source>
        <dbReference type="ARBA" id="ARBA00023163"/>
    </source>
</evidence>
<dbReference type="PANTHER" id="PTHR47894">
    <property type="entry name" value="HTH-TYPE TRANSCRIPTIONAL REGULATOR GADX"/>
    <property type="match status" value="1"/>
</dbReference>
<dbReference type="RefSeq" id="WP_055266238.1">
    <property type="nucleotide sequence ID" value="NZ_CABIXQ010000013.1"/>
</dbReference>
<evidence type="ECO:0000256" key="1">
    <source>
        <dbReference type="ARBA" id="ARBA00023015"/>
    </source>
</evidence>
<dbReference type="InterPro" id="IPR009057">
    <property type="entry name" value="Homeodomain-like_sf"/>
</dbReference>
<evidence type="ECO:0000259" key="4">
    <source>
        <dbReference type="PROSITE" id="PS01124"/>
    </source>
</evidence>
<dbReference type="Gene3D" id="1.10.10.60">
    <property type="entry name" value="Homeodomain-like"/>
    <property type="match status" value="1"/>
</dbReference>
<organism evidence="5 6">
    <name type="scientific">Clostridium disporicum</name>
    <dbReference type="NCBI Taxonomy" id="84024"/>
    <lineage>
        <taxon>Bacteria</taxon>
        <taxon>Bacillati</taxon>
        <taxon>Bacillota</taxon>
        <taxon>Clostridia</taxon>
        <taxon>Eubacteriales</taxon>
        <taxon>Clostridiaceae</taxon>
        <taxon>Clostridium</taxon>
    </lineage>
</organism>
<proteinExistence type="predicted"/>
<dbReference type="GO" id="GO:0000976">
    <property type="term" value="F:transcription cis-regulatory region binding"/>
    <property type="evidence" value="ECO:0007669"/>
    <property type="project" value="TreeGrafter"/>
</dbReference>
<dbReference type="SUPFAM" id="SSF46689">
    <property type="entry name" value="Homeodomain-like"/>
    <property type="match status" value="1"/>
</dbReference>
<dbReference type="Proteomes" id="UP000095594">
    <property type="component" value="Unassembled WGS sequence"/>
</dbReference>
<accession>A0A174H1K3</accession>
<reference evidence="5 6" key="1">
    <citation type="submission" date="2015-09" db="EMBL/GenBank/DDBJ databases">
        <authorList>
            <consortium name="Pathogen Informatics"/>
        </authorList>
    </citation>
    <scope>NUCLEOTIDE SEQUENCE [LARGE SCALE GENOMIC DNA]</scope>
    <source>
        <strain evidence="5 6">2789STDY5834856</strain>
    </source>
</reference>
<protein>
    <submittedName>
        <fullName evidence="5">DNA-binding domain-containing protein, AraC-type</fullName>
    </submittedName>
</protein>
<keyword evidence="1" id="KW-0805">Transcription regulation</keyword>
<name>A0A174H1K3_9CLOT</name>
<evidence type="ECO:0000256" key="2">
    <source>
        <dbReference type="ARBA" id="ARBA00023125"/>
    </source>
</evidence>
<evidence type="ECO:0000313" key="5">
    <source>
        <dbReference type="EMBL" id="CUO68141.1"/>
    </source>
</evidence>
<dbReference type="InterPro" id="IPR018060">
    <property type="entry name" value="HTH_AraC"/>
</dbReference>
<feature type="domain" description="HTH araC/xylS-type" evidence="4">
    <location>
        <begin position="227"/>
        <end position="325"/>
    </location>
</feature>
<keyword evidence="2 5" id="KW-0238">DNA-binding</keyword>
<gene>
    <name evidence="5" type="ORF">ERS852471_02033</name>
</gene>
<dbReference type="OrthoDB" id="5582699at2"/>
<dbReference type="GO" id="GO:0003700">
    <property type="term" value="F:DNA-binding transcription factor activity"/>
    <property type="evidence" value="ECO:0007669"/>
    <property type="project" value="InterPro"/>
</dbReference>
<dbReference type="InterPro" id="IPR032687">
    <property type="entry name" value="AraC-type_N"/>
</dbReference>
<dbReference type="GO" id="GO:0005829">
    <property type="term" value="C:cytosol"/>
    <property type="evidence" value="ECO:0007669"/>
    <property type="project" value="TreeGrafter"/>
</dbReference>
<dbReference type="Pfam" id="PF12625">
    <property type="entry name" value="Arabinose_bd"/>
    <property type="match status" value="1"/>
</dbReference>
<dbReference type="PANTHER" id="PTHR47894:SF1">
    <property type="entry name" value="HTH-TYPE TRANSCRIPTIONAL REGULATOR VQSM"/>
    <property type="match status" value="1"/>
</dbReference>
<keyword evidence="3" id="KW-0804">Transcription</keyword>
<evidence type="ECO:0000313" key="6">
    <source>
        <dbReference type="Proteomes" id="UP000095594"/>
    </source>
</evidence>